<evidence type="ECO:0000313" key="5">
    <source>
        <dbReference type="Proteomes" id="UP000053317"/>
    </source>
</evidence>
<dbReference type="Pfam" id="PF15411">
    <property type="entry name" value="PH_10"/>
    <property type="match status" value="1"/>
</dbReference>
<feature type="region of interest" description="Disordered" evidence="2">
    <location>
        <begin position="1411"/>
        <end position="1444"/>
    </location>
</feature>
<dbReference type="Pfam" id="PF00564">
    <property type="entry name" value="PB1"/>
    <property type="match status" value="1"/>
</dbReference>
<evidence type="ECO:0000256" key="2">
    <source>
        <dbReference type="SAM" id="MobiDB-lite"/>
    </source>
</evidence>
<dbReference type="InterPro" id="IPR001849">
    <property type="entry name" value="PH_domain"/>
</dbReference>
<dbReference type="PANTHER" id="PTHR47339">
    <property type="entry name" value="CELL DIVISION CONTROL PROTEIN 24"/>
    <property type="match status" value="1"/>
</dbReference>
<dbReference type="GO" id="GO:0031106">
    <property type="term" value="P:septin ring organization"/>
    <property type="evidence" value="ECO:0007669"/>
    <property type="project" value="TreeGrafter"/>
</dbReference>
<evidence type="ECO:0000259" key="3">
    <source>
        <dbReference type="PROSITE" id="PS50010"/>
    </source>
</evidence>
<dbReference type="GO" id="GO:0030245">
    <property type="term" value="P:cellulose catabolic process"/>
    <property type="evidence" value="ECO:0007669"/>
    <property type="project" value="UniProtKB-UniRule"/>
</dbReference>
<dbReference type="GO" id="GO:0030170">
    <property type="term" value="F:pyridoxal phosphate binding"/>
    <property type="evidence" value="ECO:0007669"/>
    <property type="project" value="InterPro"/>
</dbReference>
<gene>
    <name evidence="4" type="ORF">UCRPC4_g00339</name>
</gene>
<dbReference type="Pfam" id="PF00155">
    <property type="entry name" value="Aminotran_1_2"/>
    <property type="match status" value="1"/>
</dbReference>
<dbReference type="PANTHER" id="PTHR47339:SF1">
    <property type="entry name" value="CELL DIVISION CONTROL PROTEIN 24"/>
    <property type="match status" value="1"/>
</dbReference>
<dbReference type="Gene3D" id="1.10.418.10">
    <property type="entry name" value="Calponin-like domain"/>
    <property type="match status" value="1"/>
</dbReference>
<keyword evidence="1" id="KW-0964">Secreted</keyword>
<name>A0A0G2F3S3_PHACM</name>
<dbReference type="GO" id="GO:0005634">
    <property type="term" value="C:nucleus"/>
    <property type="evidence" value="ECO:0007669"/>
    <property type="project" value="TreeGrafter"/>
</dbReference>
<comment type="function">
    <text evidence="1">Lytic polysaccharide monooxygenase (LMPO) that depolymerizes crystalline and amorphous polysaccharides via the oxidation of scissile alpha- or beta-(1-4)-glycosidic bonds, yielding C1 and/or C4 oxidation products. Catalysis by LPMOs requires the reduction of the active-site copper from Cu(II) to Cu(I) by a reducing agent and H(2)O(2) or O(2) as a cosubstrate.</text>
</comment>
<comment type="domain">
    <text evidence="1">Has a modular structure: an endo-beta-1,4-glucanase catalytic module at the N-terminus, a linker rich in serines and threonines, and a C-terminal carbohydrate-binding module (CBM).</text>
</comment>
<dbReference type="InterPro" id="IPR000270">
    <property type="entry name" value="PB1_dom"/>
</dbReference>
<dbReference type="EMBL" id="LCWF01000007">
    <property type="protein sequence ID" value="KKY28914.1"/>
    <property type="molecule type" value="Genomic_DNA"/>
</dbReference>
<dbReference type="GO" id="GO:0043332">
    <property type="term" value="C:mating projection tip"/>
    <property type="evidence" value="ECO:0007669"/>
    <property type="project" value="TreeGrafter"/>
</dbReference>
<dbReference type="FunFam" id="3.10.20.90:FF:000176">
    <property type="entry name" value="Rho guanyl nucleotide exchange factor"/>
    <property type="match status" value="1"/>
</dbReference>
<dbReference type="SUPFAM" id="SSF54277">
    <property type="entry name" value="CAD &amp; PB1 domains"/>
    <property type="match status" value="1"/>
</dbReference>
<dbReference type="Pfam" id="PF06395">
    <property type="entry name" value="CDC24"/>
    <property type="match status" value="1"/>
</dbReference>
<dbReference type="InterPro" id="IPR011993">
    <property type="entry name" value="PH-like_dom_sf"/>
</dbReference>
<dbReference type="GO" id="GO:0005576">
    <property type="term" value="C:extracellular region"/>
    <property type="evidence" value="ECO:0007669"/>
    <property type="project" value="UniProtKB-SubCell"/>
</dbReference>
<dbReference type="GO" id="GO:0030248">
    <property type="term" value="F:cellulose binding"/>
    <property type="evidence" value="ECO:0007669"/>
    <property type="project" value="UniProtKB-UniRule"/>
</dbReference>
<dbReference type="Pfam" id="PF00621">
    <property type="entry name" value="RhoGEF"/>
    <property type="match status" value="1"/>
</dbReference>
<dbReference type="InterPro" id="IPR036872">
    <property type="entry name" value="CH_dom_sf"/>
</dbReference>
<dbReference type="GO" id="GO:0005737">
    <property type="term" value="C:cytoplasm"/>
    <property type="evidence" value="ECO:0007669"/>
    <property type="project" value="TreeGrafter"/>
</dbReference>
<feature type="compositionally biased region" description="Polar residues" evidence="2">
    <location>
        <begin position="634"/>
        <end position="647"/>
    </location>
</feature>
<comment type="caution">
    <text evidence="4">The sequence shown here is derived from an EMBL/GenBank/DDBJ whole genome shotgun (WGS) entry which is preliminary data.</text>
</comment>
<dbReference type="SMART" id="SM00325">
    <property type="entry name" value="RhoGEF"/>
    <property type="match status" value="1"/>
</dbReference>
<feature type="compositionally biased region" description="Low complexity" evidence="2">
    <location>
        <begin position="568"/>
        <end position="587"/>
    </location>
</feature>
<dbReference type="PROSITE" id="PS50010">
    <property type="entry name" value="DH_2"/>
    <property type="match status" value="1"/>
</dbReference>
<dbReference type="GO" id="GO:0005085">
    <property type="term" value="F:guanyl-nucleotide exchange factor activity"/>
    <property type="evidence" value="ECO:0007669"/>
    <property type="project" value="InterPro"/>
</dbReference>
<keyword evidence="1" id="KW-0624">Polysaccharide degradation</keyword>
<dbReference type="SUPFAM" id="SSF48065">
    <property type="entry name" value="DBL homology domain (DH-domain)"/>
    <property type="match status" value="1"/>
</dbReference>
<dbReference type="InterPro" id="IPR035899">
    <property type="entry name" value="DBL_dom_sf"/>
</dbReference>
<dbReference type="GO" id="GO:0008810">
    <property type="term" value="F:cellulase activity"/>
    <property type="evidence" value="ECO:0007669"/>
    <property type="project" value="UniProtKB-UniRule"/>
</dbReference>
<dbReference type="Gene3D" id="2.30.29.30">
    <property type="entry name" value="Pleckstrin-homology domain (PH domain)/Phosphotyrosine-binding domain (PTB)"/>
    <property type="match status" value="1"/>
</dbReference>
<dbReference type="InterPro" id="IPR033511">
    <property type="entry name" value="Cdc24/Scd1_PH_dom"/>
</dbReference>
<protein>
    <recommendedName>
        <fullName evidence="1">AA9 family lytic polysaccharide monooxygenase</fullName>
        <ecNumber evidence="1">1.14.99.56</ecNumber>
    </recommendedName>
    <alternativeName>
        <fullName evidence="1">Endo-beta-1,4-glucanase</fullName>
    </alternativeName>
    <alternativeName>
        <fullName evidence="1">Glycosyl hydrolase 61 family protein</fullName>
    </alternativeName>
</protein>
<dbReference type="SUPFAM" id="SSF50729">
    <property type="entry name" value="PH domain-like"/>
    <property type="match status" value="1"/>
</dbReference>
<feature type="region of interest" description="Disordered" evidence="2">
    <location>
        <begin position="568"/>
        <end position="650"/>
    </location>
</feature>
<keyword evidence="1" id="KW-1015">Disulfide bond</keyword>
<evidence type="ECO:0000256" key="1">
    <source>
        <dbReference type="RuleBase" id="RU368122"/>
    </source>
</evidence>
<dbReference type="InterPro" id="IPR053026">
    <property type="entry name" value="CDC42_GEF"/>
</dbReference>
<feature type="compositionally biased region" description="Basic and acidic residues" evidence="2">
    <location>
        <begin position="1411"/>
        <end position="1429"/>
    </location>
</feature>
<proteinExistence type="predicted"/>
<dbReference type="InterPro" id="IPR005103">
    <property type="entry name" value="AA9_LPMO"/>
</dbReference>
<reference evidence="4 5" key="1">
    <citation type="submission" date="2015-05" db="EMBL/GenBank/DDBJ databases">
        <title>Distinctive expansion of gene families associated with plant cell wall degradation and secondary metabolism in the genomes of grapevine trunk pathogens.</title>
        <authorList>
            <person name="Lawrence D.P."/>
            <person name="Travadon R."/>
            <person name="Rolshausen P.E."/>
            <person name="Baumgartner K."/>
        </authorList>
    </citation>
    <scope>NUCLEOTIDE SEQUENCE [LARGE SCALE GENOMIC DNA]</scope>
    <source>
        <strain evidence="4">UCRPC4</strain>
    </source>
</reference>
<feature type="domain" description="DH" evidence="3">
    <location>
        <begin position="187"/>
        <end position="366"/>
    </location>
</feature>
<keyword evidence="1" id="KW-0119">Carbohydrate metabolism</keyword>
<dbReference type="SMART" id="SM00233">
    <property type="entry name" value="PH"/>
    <property type="match status" value="1"/>
</dbReference>
<dbReference type="EC" id="1.14.99.56" evidence="1"/>
<evidence type="ECO:0000313" key="4">
    <source>
        <dbReference type="EMBL" id="KKY28914.1"/>
    </source>
</evidence>
<dbReference type="Gene3D" id="3.40.640.10">
    <property type="entry name" value="Type I PLP-dependent aspartate aminotransferase-like (Major domain)"/>
    <property type="match status" value="1"/>
</dbReference>
<dbReference type="CDD" id="cd05992">
    <property type="entry name" value="PB1"/>
    <property type="match status" value="1"/>
</dbReference>
<dbReference type="InterPro" id="IPR010481">
    <property type="entry name" value="Cdc24/Scd1_N"/>
</dbReference>
<accession>A0A0G2F3S3</accession>
<dbReference type="InterPro" id="IPR000219">
    <property type="entry name" value="DH_dom"/>
</dbReference>
<keyword evidence="1" id="KW-0136">Cellulose degradation</keyword>
<sequence>MENPIPVMPVADGVPMLDKNNIINQRDGESLYQTCLKLRRRLSGVPGFRQYIDEMEEQEAEGADPVSSLWRCFRAGKPLLTISNAAQPEDQKFDVEMRRAGANNAGKADTFQFLKFCMQQLQIPTSETFLITDLFGDNTTGFQKVLKLVNSVLDILDSQGKLERTPEGSEKQSMESLDGVRPAQMTRRDYILKELVETERQYVHHLLNLQALRRELEETGVLTGDSIHDIFLNLNNILDFAQRFLIRLEQQYSTKEEDQDWGELFVHYENQFRQYEPFIANQVKCELTCTKDWDKMKMAASSQHMQQMLATPATLNSFLIKPFQRLTKYPLMLKDLMKQAEDDTLKLHLQQGIDVIEGVLNQANASLDRDTREAAREDVAMRVEDWRKLKIDQFGELLRFGTFSVQKSDSGKDNEREYHIYLFEAILLCCKDANPNKKKYGKDKPPPLPKGSKPRLQLKGRIFIKNVTNDIVISKPGLHTLQIFWKGDDSTENFTIKFKNEDMLRTWKDELDRLRDTVQTRLSRQNTTSDSQFTLLAGAQMQNPYAEADLDEEEEALLNDQSGFSEFSMSRNASSTSLRSRSTTSGSGAPPAYGLPPRPNIGASHRTYDHSYGASGDPRSATPNGFPPLLAASDRTSAGQTSTTNGDTEPYMPYQLKAKVCFDNNYITLVIASNIQFRSLTDRIDAKLSRFTQHSIGSGSVRLRYQDEDGDYVLIDSDEAVHDAFLDWRETHADKIAAVYAHQNWHQFWVDGVTPGYEVGLRMPPSNSPVTDVESNDIACNVNGSIVPSGVDTVAANEGATIKVQWDQSSHPGPITHFLYGPVDNASLATGIGAGWFKIDELDYVNGSWANEIMEADNMTHTFTLPTGLTSGDYLLRGEMEALHGAQTIGGAQFYIGCAQLKITGSEGTCSPTISLPGAYNANDSNIYIPNVYNGQTDPDATPVSLDEYFQEGASSSPGHRYVMIVVHGLSSEQKSEVHKKFRERFNPHPGLDASRASTGVIWCTERASEHGFLEHPEEWANLGQGAPEAGDIEGCMPRPTSIPLTASAREYGPTVGIKPLREAVANLYNEHYRKGKESQYTWENVCIVPGGRAGLTRIAAVLGNSYLAFFIPDYTAYNEMLSLFKNFAAIPVPLSSSDQYSIHSDKIAEEIARGASVILTSNPRNPTGYQLAPGELANIQDICRDRATLILDEFYTGYTYTNNCDGTCGSGAENVEDVNEDDVLIIDGLTKRFRLPGWRIAWIVGPKEYITALGSCGSYLDGGANHSFQEAAIPFLEPEKVTKEMAALQRHFKDKRDYVLRRLKAMGFHAGEGQHIPDSTFYIWLDLTTLEPPLPDSAGLNDGLSFFDALLKERTIVVPGIFFDLNPSKRRDLFDSPCHHFVRVSYGPKMEELEKGMDGFERAIKKAREAVTQEEEHPGAKFREEVIRNGHHKKSTTSAIDDD</sequence>
<dbReference type="CDD" id="cd13246">
    <property type="entry name" value="PH_Scd1"/>
    <property type="match status" value="1"/>
</dbReference>
<comment type="catalytic activity">
    <reaction evidence="1">
        <text>[(1-&gt;4)-beta-D-glucosyl]n+m + reduced acceptor + O2 = 4-dehydro-beta-D-glucosyl-[(1-&gt;4)-beta-D-glucosyl]n-1 + [(1-&gt;4)-beta-D-glucosyl]m + acceptor + H2O.</text>
        <dbReference type="EC" id="1.14.99.56"/>
    </reaction>
</comment>
<dbReference type="Gene3D" id="2.70.50.70">
    <property type="match status" value="1"/>
</dbReference>
<reference evidence="4 5" key="2">
    <citation type="submission" date="2015-05" db="EMBL/GenBank/DDBJ databases">
        <authorList>
            <person name="Morales-Cruz A."/>
            <person name="Amrine K.C."/>
            <person name="Cantu D."/>
        </authorList>
    </citation>
    <scope>NUCLEOTIDE SEQUENCE [LARGE SCALE GENOMIC DNA]</scope>
    <source>
        <strain evidence="4">UCRPC4</strain>
    </source>
</reference>
<dbReference type="InterPro" id="IPR015424">
    <property type="entry name" value="PyrdxlP-dep_Trfase"/>
</dbReference>
<dbReference type="Gene3D" id="1.20.900.10">
    <property type="entry name" value="Dbl homology (DH) domain"/>
    <property type="match status" value="1"/>
</dbReference>
<keyword evidence="5" id="KW-1185">Reference proteome</keyword>
<comment type="subcellular location">
    <subcellularLocation>
        <location evidence="1">Secreted</location>
    </subcellularLocation>
</comment>
<dbReference type="CDD" id="cd00609">
    <property type="entry name" value="AAT_like"/>
    <property type="match status" value="1"/>
</dbReference>
<dbReference type="OrthoDB" id="1594986at2759"/>
<dbReference type="InterPro" id="IPR004839">
    <property type="entry name" value="Aminotransferase_I/II_large"/>
</dbReference>
<organism evidence="4 5">
    <name type="scientific">Phaeomoniella chlamydospora</name>
    <name type="common">Phaeoacremonium chlamydosporum</name>
    <dbReference type="NCBI Taxonomy" id="158046"/>
    <lineage>
        <taxon>Eukaryota</taxon>
        <taxon>Fungi</taxon>
        <taxon>Dikarya</taxon>
        <taxon>Ascomycota</taxon>
        <taxon>Pezizomycotina</taxon>
        <taxon>Eurotiomycetes</taxon>
        <taxon>Chaetothyriomycetidae</taxon>
        <taxon>Phaeomoniellales</taxon>
        <taxon>Phaeomoniellaceae</taxon>
        <taxon>Phaeomoniella</taxon>
    </lineage>
</organism>
<dbReference type="Proteomes" id="UP000053317">
    <property type="component" value="Unassembled WGS sequence"/>
</dbReference>
<dbReference type="CDD" id="cd00160">
    <property type="entry name" value="RhoGEF"/>
    <property type="match status" value="1"/>
</dbReference>
<dbReference type="SUPFAM" id="SSF53383">
    <property type="entry name" value="PLP-dependent transferases"/>
    <property type="match status" value="1"/>
</dbReference>
<dbReference type="InterPro" id="IPR015421">
    <property type="entry name" value="PyrdxlP-dep_Trfase_major"/>
</dbReference>
<dbReference type="GO" id="GO:0030010">
    <property type="term" value="P:establishment of cell polarity"/>
    <property type="evidence" value="ECO:0007669"/>
    <property type="project" value="TreeGrafter"/>
</dbReference>
<dbReference type="Pfam" id="PF03443">
    <property type="entry name" value="AA9"/>
    <property type="match status" value="1"/>
</dbReference>
<dbReference type="GO" id="GO:0000935">
    <property type="term" value="C:division septum"/>
    <property type="evidence" value="ECO:0007669"/>
    <property type="project" value="TreeGrafter"/>
</dbReference>
<dbReference type="CDD" id="cd21175">
    <property type="entry name" value="LPMO_AA9"/>
    <property type="match status" value="1"/>
</dbReference>
<dbReference type="Gene3D" id="3.10.20.90">
    <property type="entry name" value="Phosphatidylinositol 3-kinase Catalytic Subunit, Chain A, domain 1"/>
    <property type="match status" value="1"/>
</dbReference>